<comment type="cofactor">
    <cofactor evidence="1 6">
        <name>pyridoxal 5'-phosphate</name>
        <dbReference type="ChEBI" id="CHEBI:597326"/>
    </cofactor>
</comment>
<proteinExistence type="inferred from homology"/>
<keyword evidence="3 8" id="KW-0808">Transferase</keyword>
<dbReference type="InterPro" id="IPR015421">
    <property type="entry name" value="PyrdxlP-dep_Trfase_major"/>
</dbReference>
<dbReference type="GO" id="GO:0008483">
    <property type="term" value="F:transaminase activity"/>
    <property type="evidence" value="ECO:0007669"/>
    <property type="project" value="UniProtKB-KW"/>
</dbReference>
<dbReference type="PANTHER" id="PTHR13693">
    <property type="entry name" value="CLASS II AMINOTRANSFERASE/8-AMINO-7-OXONONANOATE SYNTHASE"/>
    <property type="match status" value="1"/>
</dbReference>
<dbReference type="InterPro" id="IPR004839">
    <property type="entry name" value="Aminotransferase_I/II_large"/>
</dbReference>
<dbReference type="EMBL" id="WBOF01000001">
    <property type="protein sequence ID" value="MQS11109.1"/>
    <property type="molecule type" value="Genomic_DNA"/>
</dbReference>
<dbReference type="InterPro" id="IPR001917">
    <property type="entry name" value="Aminotrans_II_pyridoxalP_BS"/>
</dbReference>
<name>A0A6N7KKM8_9ACTN</name>
<keyword evidence="9" id="KW-1185">Reference proteome</keyword>
<keyword evidence="8" id="KW-0032">Aminotransferase</keyword>
<dbReference type="Gene3D" id="3.40.640.10">
    <property type="entry name" value="Type I PLP-dependent aspartate aminotransferase-like (Major domain)"/>
    <property type="match status" value="1"/>
</dbReference>
<comment type="similarity">
    <text evidence="6">Belongs to the class-II pyridoxal-phosphate-dependent aminotransferase family.</text>
</comment>
<evidence type="ECO:0000256" key="2">
    <source>
        <dbReference type="ARBA" id="ARBA00013187"/>
    </source>
</evidence>
<dbReference type="SUPFAM" id="SSF53383">
    <property type="entry name" value="PLP-dependent transferases"/>
    <property type="match status" value="1"/>
</dbReference>
<dbReference type="EC" id="2.3.1.47" evidence="2"/>
<evidence type="ECO:0000256" key="4">
    <source>
        <dbReference type="ARBA" id="ARBA00022898"/>
    </source>
</evidence>
<feature type="domain" description="Aminotransferase class I/classII large" evidence="7">
    <location>
        <begin position="47"/>
        <end position="379"/>
    </location>
</feature>
<dbReference type="InterPro" id="IPR015422">
    <property type="entry name" value="PyrdxlP-dep_Trfase_small"/>
</dbReference>
<dbReference type="InterPro" id="IPR015424">
    <property type="entry name" value="PyrdxlP-dep_Trfase"/>
</dbReference>
<dbReference type="Proteomes" id="UP000450000">
    <property type="component" value="Unassembled WGS sequence"/>
</dbReference>
<evidence type="ECO:0000256" key="6">
    <source>
        <dbReference type="RuleBase" id="RU003693"/>
    </source>
</evidence>
<evidence type="ECO:0000256" key="3">
    <source>
        <dbReference type="ARBA" id="ARBA00022679"/>
    </source>
</evidence>
<dbReference type="Pfam" id="PF00155">
    <property type="entry name" value="Aminotran_1_2"/>
    <property type="match status" value="1"/>
</dbReference>
<sequence length="415" mass="44120">MDIFSKVSGYTAARDAMAAGIYPYFLPLTGNEGTTVTLGDRELVMCGSNNYLGLTADPRVKKAAAQAVEQFGTSCTGSRFLNGNLALHDRLEAELADFYGKPAAAVISTGYQANLGTISALAGRGDVVFADRDAHASVVDGCRLSGAKLRRFRHNDATALDRAMATVPDGTGKLVVVDGVYSMEGDLCALPELVEVCERRGARLIVDDAHGLGVLDQGRGTCSYFGLTDRVDLITVTFSKSLASLGGAVVGDDDVIHYLKHHARSLIFSASATPASAASALAALRILREEPWRAERAQQNAEYMRAGLAQRGISPGESATPVIPLRTRGTVETLLLWRELVDAGVYTNPVLPPAASPRLRLSFMATHTTEHLDRVLDALGSRAEHFLADDEPDANDGYAVEALAELADAGVFARP</sequence>
<evidence type="ECO:0000256" key="5">
    <source>
        <dbReference type="ARBA" id="ARBA00047715"/>
    </source>
</evidence>
<accession>A0A6N7KKM8</accession>
<organism evidence="8 9">
    <name type="scientific">Streptomyces kaniharaensis</name>
    <dbReference type="NCBI Taxonomy" id="212423"/>
    <lineage>
        <taxon>Bacteria</taxon>
        <taxon>Bacillati</taxon>
        <taxon>Actinomycetota</taxon>
        <taxon>Actinomycetes</taxon>
        <taxon>Kitasatosporales</taxon>
        <taxon>Streptomycetaceae</taxon>
        <taxon>Streptomyces</taxon>
    </lineage>
</organism>
<dbReference type="GO" id="GO:0030170">
    <property type="term" value="F:pyridoxal phosphate binding"/>
    <property type="evidence" value="ECO:0007669"/>
    <property type="project" value="InterPro"/>
</dbReference>
<dbReference type="InterPro" id="IPR050087">
    <property type="entry name" value="AON_synthase_class-II"/>
</dbReference>
<dbReference type="PROSITE" id="PS00599">
    <property type="entry name" value="AA_TRANSFER_CLASS_2"/>
    <property type="match status" value="1"/>
</dbReference>
<evidence type="ECO:0000313" key="8">
    <source>
        <dbReference type="EMBL" id="MQS11109.1"/>
    </source>
</evidence>
<dbReference type="GO" id="GO:0008710">
    <property type="term" value="F:8-amino-7-oxononanoate synthase activity"/>
    <property type="evidence" value="ECO:0007669"/>
    <property type="project" value="UniProtKB-EC"/>
</dbReference>
<gene>
    <name evidence="8" type="ORF">F7Q99_02110</name>
</gene>
<dbReference type="Gene3D" id="3.90.1150.10">
    <property type="entry name" value="Aspartate Aminotransferase, domain 1"/>
    <property type="match status" value="1"/>
</dbReference>
<evidence type="ECO:0000259" key="7">
    <source>
        <dbReference type="Pfam" id="PF00155"/>
    </source>
</evidence>
<keyword evidence="4 6" id="KW-0663">Pyridoxal phosphate</keyword>
<protein>
    <recommendedName>
        <fullName evidence="2">8-amino-7-oxononanoate synthase</fullName>
        <ecNumber evidence="2">2.3.1.47</ecNumber>
    </recommendedName>
</protein>
<comment type="catalytic activity">
    <reaction evidence="5">
        <text>6-carboxyhexanoyl-[ACP] + L-alanine + H(+) = (8S)-8-amino-7-oxononanoate + holo-[ACP] + CO2</text>
        <dbReference type="Rhea" id="RHEA:42288"/>
        <dbReference type="Rhea" id="RHEA-COMP:9685"/>
        <dbReference type="Rhea" id="RHEA-COMP:9955"/>
        <dbReference type="ChEBI" id="CHEBI:15378"/>
        <dbReference type="ChEBI" id="CHEBI:16526"/>
        <dbReference type="ChEBI" id="CHEBI:57972"/>
        <dbReference type="ChEBI" id="CHEBI:64479"/>
        <dbReference type="ChEBI" id="CHEBI:78846"/>
        <dbReference type="ChEBI" id="CHEBI:149468"/>
        <dbReference type="EC" id="2.3.1.47"/>
    </reaction>
</comment>
<reference evidence="8 9" key="1">
    <citation type="submission" date="2019-09" db="EMBL/GenBank/DDBJ databases">
        <title>Genome Sequences of Streptomyces kaniharaensis ATCC 21070.</title>
        <authorList>
            <person name="Zhu W."/>
            <person name="De Crecy-Lagard V."/>
            <person name="Richards N.G."/>
        </authorList>
    </citation>
    <scope>NUCLEOTIDE SEQUENCE [LARGE SCALE GENOMIC DNA]</scope>
    <source>
        <strain evidence="8 9">SF-557</strain>
    </source>
</reference>
<dbReference type="AlphaFoldDB" id="A0A6N7KKM8"/>
<evidence type="ECO:0000256" key="1">
    <source>
        <dbReference type="ARBA" id="ARBA00001933"/>
    </source>
</evidence>
<evidence type="ECO:0000313" key="9">
    <source>
        <dbReference type="Proteomes" id="UP000450000"/>
    </source>
</evidence>
<dbReference type="PANTHER" id="PTHR13693:SF3">
    <property type="entry name" value="LD36009P"/>
    <property type="match status" value="1"/>
</dbReference>
<comment type="caution">
    <text evidence="8">The sequence shown here is derived from an EMBL/GenBank/DDBJ whole genome shotgun (WGS) entry which is preliminary data.</text>
</comment>